<proteinExistence type="predicted"/>
<accession>A0A9N9G3B9</accession>
<dbReference type="AlphaFoldDB" id="A0A9N9G3B9"/>
<name>A0A9N9G3B9_9GLOM</name>
<keyword evidence="3" id="KW-1185">Reference proteome</keyword>
<protein>
    <submittedName>
        <fullName evidence="2">9914_t:CDS:1</fullName>
    </submittedName>
</protein>
<gene>
    <name evidence="2" type="ORF">AGERDE_LOCUS8162</name>
</gene>
<dbReference type="EMBL" id="CAJVPL010001658">
    <property type="protein sequence ID" value="CAG8581821.1"/>
    <property type="molecule type" value="Genomic_DNA"/>
</dbReference>
<feature type="compositionally biased region" description="Basic residues" evidence="1">
    <location>
        <begin position="138"/>
        <end position="154"/>
    </location>
</feature>
<evidence type="ECO:0000313" key="3">
    <source>
        <dbReference type="Proteomes" id="UP000789831"/>
    </source>
</evidence>
<dbReference type="OrthoDB" id="2342176at2759"/>
<dbReference type="Proteomes" id="UP000789831">
    <property type="component" value="Unassembled WGS sequence"/>
</dbReference>
<feature type="region of interest" description="Disordered" evidence="1">
    <location>
        <begin position="128"/>
        <end position="154"/>
    </location>
</feature>
<sequence length="194" mass="21701">MTLPYVIIPEHDIESRLESMHGPATEYKCGNGLKPSQVSHFTPGQSVDFEWAMGAAREGICYLDISTTGRFYTIGTIKDCANESDGSFKSTIQLPSGVECERCTLRFRWMPASSGDTFMNCADISISSDKETKTPSQPKRKRNNNKSRNLNKRKPSLLDDSFFKRDLVSSESKSDIVSQTNKLIARQWPCIGCV</sequence>
<evidence type="ECO:0000256" key="1">
    <source>
        <dbReference type="SAM" id="MobiDB-lite"/>
    </source>
</evidence>
<organism evidence="2 3">
    <name type="scientific">Ambispora gerdemannii</name>
    <dbReference type="NCBI Taxonomy" id="144530"/>
    <lineage>
        <taxon>Eukaryota</taxon>
        <taxon>Fungi</taxon>
        <taxon>Fungi incertae sedis</taxon>
        <taxon>Mucoromycota</taxon>
        <taxon>Glomeromycotina</taxon>
        <taxon>Glomeromycetes</taxon>
        <taxon>Archaeosporales</taxon>
        <taxon>Ambisporaceae</taxon>
        <taxon>Ambispora</taxon>
    </lineage>
</organism>
<reference evidence="2" key="1">
    <citation type="submission" date="2021-06" db="EMBL/GenBank/DDBJ databases">
        <authorList>
            <person name="Kallberg Y."/>
            <person name="Tangrot J."/>
            <person name="Rosling A."/>
        </authorList>
    </citation>
    <scope>NUCLEOTIDE SEQUENCE</scope>
    <source>
        <strain evidence="2">MT106</strain>
    </source>
</reference>
<comment type="caution">
    <text evidence="2">The sequence shown here is derived from an EMBL/GenBank/DDBJ whole genome shotgun (WGS) entry which is preliminary data.</text>
</comment>
<dbReference type="Gene3D" id="2.70.50.70">
    <property type="match status" value="1"/>
</dbReference>
<evidence type="ECO:0000313" key="2">
    <source>
        <dbReference type="EMBL" id="CAG8581821.1"/>
    </source>
</evidence>